<sequence length="143" mass="14956">MRKTNTAIAALLAASSTLAMPSPSIASPICWIDRVTKADGGVNIYFIQKAGLRIMVEGASYISSDGVVRDANGHSQDHLFVKEGAKFFATQMVEDSCSYEVGASGGVGTLTIRSAMNLPGMKPISTGQIVKTDGTVSDLPDSN</sequence>
<protein>
    <submittedName>
        <fullName evidence="2">Uncharacterized protein</fullName>
    </submittedName>
</protein>
<feature type="chain" id="PRO_5012927759" evidence="1">
    <location>
        <begin position="20"/>
        <end position="143"/>
    </location>
</feature>
<evidence type="ECO:0000256" key="1">
    <source>
        <dbReference type="SAM" id="SignalP"/>
    </source>
</evidence>
<keyword evidence="1" id="KW-0732">Signal</keyword>
<accession>A0A1L3FHG7</accession>
<evidence type="ECO:0000313" key="3">
    <source>
        <dbReference type="Proteomes" id="UP000181962"/>
    </source>
</evidence>
<organism evidence="2 3">
    <name type="scientific">Bradyrhizobium japonicum</name>
    <dbReference type="NCBI Taxonomy" id="375"/>
    <lineage>
        <taxon>Bacteria</taxon>
        <taxon>Pseudomonadati</taxon>
        <taxon>Pseudomonadota</taxon>
        <taxon>Alphaproteobacteria</taxon>
        <taxon>Hyphomicrobiales</taxon>
        <taxon>Nitrobacteraceae</taxon>
        <taxon>Bradyrhizobium</taxon>
    </lineage>
</organism>
<proteinExistence type="predicted"/>
<evidence type="ECO:0000313" key="2">
    <source>
        <dbReference type="EMBL" id="APG12765.1"/>
    </source>
</evidence>
<gene>
    <name evidence="2" type="ORF">BKD09_30940</name>
</gene>
<reference evidence="2 3" key="1">
    <citation type="submission" date="2016-11" db="EMBL/GenBank/DDBJ databases">
        <title>Complete Genome Sequence of Bradyrhizobium sp. strain J5, an isolated from soybean nodule in Hokkaido.</title>
        <authorList>
            <person name="Kanehara K."/>
        </authorList>
    </citation>
    <scope>NUCLEOTIDE SEQUENCE [LARGE SCALE GENOMIC DNA]</scope>
    <source>
        <strain evidence="2 3">J5</strain>
    </source>
</reference>
<dbReference type="RefSeq" id="WP_071915006.1">
    <property type="nucleotide sequence ID" value="NZ_CP017637.1"/>
</dbReference>
<dbReference type="EMBL" id="CP017637">
    <property type="protein sequence ID" value="APG12765.1"/>
    <property type="molecule type" value="Genomic_DNA"/>
</dbReference>
<dbReference type="Proteomes" id="UP000181962">
    <property type="component" value="Chromosome"/>
</dbReference>
<feature type="signal peptide" evidence="1">
    <location>
        <begin position="1"/>
        <end position="19"/>
    </location>
</feature>
<name>A0A1L3FHG7_BRAJP</name>
<dbReference type="AlphaFoldDB" id="A0A1L3FHG7"/>